<dbReference type="SUPFAM" id="SSF82784">
    <property type="entry name" value="OsmC-like"/>
    <property type="match status" value="1"/>
</dbReference>
<protein>
    <submittedName>
        <fullName evidence="1">Putative Predicted redox protein</fullName>
    </submittedName>
</protein>
<dbReference type="PANTHER" id="PTHR39624">
    <property type="entry name" value="PROTEIN INVOLVED IN RIMO-MEDIATED BETA-METHYLTHIOLATION OF RIBOSOMAL PROTEIN S12 YCAO"/>
    <property type="match status" value="1"/>
</dbReference>
<dbReference type="PANTHER" id="PTHR39624:SF2">
    <property type="entry name" value="OSMC-LIKE PROTEIN"/>
    <property type="match status" value="1"/>
</dbReference>
<sequence length="141" mass="14612">MTILTARNDGGSRFTATFTNHGSTVVTDAAAGHGGEGSSYSPIDLTLAALVNCTGTLIAIKARSMGLDTTGMTLAGDYAMGQGMIGSCTIAVAVPCEADERQRQGMVRAAAHCPVRRSLHPDIKVELTIRWADGSVETVAD</sequence>
<organism evidence="1">
    <name type="scientific">uncultured Alphaproteobacteria bacterium</name>
    <dbReference type="NCBI Taxonomy" id="91750"/>
    <lineage>
        <taxon>Bacteria</taxon>
        <taxon>Pseudomonadati</taxon>
        <taxon>Pseudomonadota</taxon>
        <taxon>Alphaproteobacteria</taxon>
        <taxon>environmental samples</taxon>
    </lineage>
</organism>
<reference evidence="1" key="1">
    <citation type="submission" date="2016-04" db="EMBL/GenBank/DDBJ databases">
        <authorList>
            <person name="Evans L.H."/>
            <person name="Alamgir A."/>
            <person name="Owens N."/>
            <person name="Weber N.D."/>
            <person name="Virtaneva K."/>
            <person name="Barbian K."/>
            <person name="Babar A."/>
            <person name="Rosenke K."/>
        </authorList>
    </citation>
    <scope>NUCLEOTIDE SEQUENCE</scope>
    <source>
        <strain evidence="1">86</strain>
    </source>
</reference>
<dbReference type="Gene3D" id="3.30.300.20">
    <property type="match status" value="1"/>
</dbReference>
<dbReference type="InterPro" id="IPR003718">
    <property type="entry name" value="OsmC/Ohr_fam"/>
</dbReference>
<proteinExistence type="predicted"/>
<dbReference type="AlphaFoldDB" id="A0A212JLP8"/>
<dbReference type="Pfam" id="PF02566">
    <property type="entry name" value="OsmC"/>
    <property type="match status" value="1"/>
</dbReference>
<gene>
    <name evidence="1" type="ORF">KL86APRO_11287</name>
</gene>
<accession>A0A212JLP8</accession>
<dbReference type="EMBL" id="FLUO01000001">
    <property type="protein sequence ID" value="SBW00356.1"/>
    <property type="molecule type" value="Genomic_DNA"/>
</dbReference>
<evidence type="ECO:0000313" key="1">
    <source>
        <dbReference type="EMBL" id="SBW00356.1"/>
    </source>
</evidence>
<dbReference type="InterPro" id="IPR036102">
    <property type="entry name" value="OsmC/Ohrsf"/>
</dbReference>
<dbReference type="InterPro" id="IPR015946">
    <property type="entry name" value="KH_dom-like_a/b"/>
</dbReference>
<name>A0A212JLP8_9PROT</name>